<evidence type="ECO:0000256" key="1">
    <source>
        <dbReference type="SAM" id="MobiDB-lite"/>
    </source>
</evidence>
<dbReference type="RefSeq" id="WP_353568960.1">
    <property type="nucleotide sequence ID" value="NZ_BAABRI010000043.1"/>
</dbReference>
<reference evidence="2 3" key="1">
    <citation type="submission" date="2024-02" db="EMBL/GenBank/DDBJ databases">
        <title>Haloferula sargassicola NBRC 104335.</title>
        <authorList>
            <person name="Ichikawa N."/>
            <person name="Katano-Makiyama Y."/>
            <person name="Hidaka K."/>
        </authorList>
    </citation>
    <scope>NUCLEOTIDE SEQUENCE [LARGE SCALE GENOMIC DNA]</scope>
    <source>
        <strain evidence="2 3">NBRC 104335</strain>
    </source>
</reference>
<keyword evidence="3" id="KW-1185">Reference proteome</keyword>
<sequence length="195" mass="22300">MQSEQQQEYNRLTEAANETLNSVAESGTFLHVFSFWRLPAFEDHVRTTLYTPRRPDSGKDPFVSITTWKREDDFNKLRDPVERLKHPKELKPTIDEASKILDPEDASKVIEDLSAISLTSLRPTEGVLGLDGVGYRFSFSQGYFSLDLSWWCDRPKVWQEATSRIEDVVSRLHRAKPKLAEQDGAGQPATRSESK</sequence>
<evidence type="ECO:0000313" key="3">
    <source>
        <dbReference type="Proteomes" id="UP001476282"/>
    </source>
</evidence>
<name>A0ABP9UYA5_9BACT</name>
<dbReference type="EMBL" id="BAABRI010000043">
    <property type="protein sequence ID" value="GAA5484848.1"/>
    <property type="molecule type" value="Genomic_DNA"/>
</dbReference>
<proteinExistence type="predicted"/>
<dbReference type="Proteomes" id="UP001476282">
    <property type="component" value="Unassembled WGS sequence"/>
</dbReference>
<protein>
    <recommendedName>
        <fullName evidence="4">Transcriptional regulator</fullName>
    </recommendedName>
</protein>
<accession>A0ABP9UYA5</accession>
<organism evidence="2 3">
    <name type="scientific">Haloferula sargassicola</name>
    <dbReference type="NCBI Taxonomy" id="490096"/>
    <lineage>
        <taxon>Bacteria</taxon>
        <taxon>Pseudomonadati</taxon>
        <taxon>Verrucomicrobiota</taxon>
        <taxon>Verrucomicrobiia</taxon>
        <taxon>Verrucomicrobiales</taxon>
        <taxon>Verrucomicrobiaceae</taxon>
        <taxon>Haloferula</taxon>
    </lineage>
</organism>
<gene>
    <name evidence="2" type="ORF">Hsar01_04101</name>
</gene>
<evidence type="ECO:0008006" key="4">
    <source>
        <dbReference type="Google" id="ProtNLM"/>
    </source>
</evidence>
<feature type="region of interest" description="Disordered" evidence="1">
    <location>
        <begin position="176"/>
        <end position="195"/>
    </location>
</feature>
<evidence type="ECO:0000313" key="2">
    <source>
        <dbReference type="EMBL" id="GAA5484848.1"/>
    </source>
</evidence>
<comment type="caution">
    <text evidence="2">The sequence shown here is derived from an EMBL/GenBank/DDBJ whole genome shotgun (WGS) entry which is preliminary data.</text>
</comment>